<dbReference type="Ensembl" id="ENSAPLT00000032881.1">
    <property type="protein sequence ID" value="ENSAPLP00000025918.1"/>
    <property type="gene ID" value="ENSAPLG00000008020.2"/>
</dbReference>
<accession>A0A493TJK6</accession>
<sequence length="119" mass="13302">MTTAKEQNASGKQAQQQEQELVGSNPPQRNWKGIAIALLVILVICSLIVTSVILLTPVEDNSLSQKKKITVEDLFSADFKIHDPEAKWITDYILYCQGRRNKGSHSVKTAIMGKKRGMY</sequence>
<keyword evidence="2" id="KW-0472">Membrane</keyword>
<keyword evidence="2" id="KW-1133">Transmembrane helix</keyword>
<evidence type="ECO:0000256" key="2">
    <source>
        <dbReference type="SAM" id="Phobius"/>
    </source>
</evidence>
<reference evidence="3" key="3">
    <citation type="submission" date="2025-09" db="UniProtKB">
        <authorList>
            <consortium name="Ensembl"/>
        </authorList>
    </citation>
    <scope>IDENTIFICATION</scope>
</reference>
<feature type="transmembrane region" description="Helical" evidence="2">
    <location>
        <begin position="34"/>
        <end position="58"/>
    </location>
</feature>
<name>A0A493TJK6_ANAPP</name>
<reference evidence="3" key="2">
    <citation type="submission" date="2025-08" db="UniProtKB">
        <authorList>
            <consortium name="Ensembl"/>
        </authorList>
    </citation>
    <scope>IDENTIFICATION</scope>
</reference>
<gene>
    <name evidence="3" type="primary">DPP6</name>
</gene>
<feature type="region of interest" description="Disordered" evidence="1">
    <location>
        <begin position="1"/>
        <end position="29"/>
    </location>
</feature>
<evidence type="ECO:0000313" key="3">
    <source>
        <dbReference type="Ensembl" id="ENSAPLP00000025918.1"/>
    </source>
</evidence>
<reference evidence="3 4" key="1">
    <citation type="submission" date="2017-10" db="EMBL/GenBank/DDBJ databases">
        <title>A new Pekin duck reference genome.</title>
        <authorList>
            <person name="Hou Z.-C."/>
            <person name="Zhou Z.-K."/>
            <person name="Zhu F."/>
            <person name="Hou S.-S."/>
        </authorList>
    </citation>
    <scope>NUCLEOTIDE SEQUENCE [LARGE SCALE GENOMIC DNA]</scope>
</reference>
<evidence type="ECO:0000313" key="4">
    <source>
        <dbReference type="Proteomes" id="UP000016666"/>
    </source>
</evidence>
<evidence type="ECO:0000256" key="1">
    <source>
        <dbReference type="SAM" id="MobiDB-lite"/>
    </source>
</evidence>
<dbReference type="Proteomes" id="UP000016666">
    <property type="component" value="Chromosome 2"/>
</dbReference>
<proteinExistence type="predicted"/>
<dbReference type="GeneTree" id="ENSGT00940000156280"/>
<dbReference type="AlphaFoldDB" id="A0A493TJK6"/>
<organism evidence="3 4">
    <name type="scientific">Anas platyrhynchos platyrhynchos</name>
    <name type="common">Northern mallard</name>
    <dbReference type="NCBI Taxonomy" id="8840"/>
    <lineage>
        <taxon>Eukaryota</taxon>
        <taxon>Metazoa</taxon>
        <taxon>Chordata</taxon>
        <taxon>Craniata</taxon>
        <taxon>Vertebrata</taxon>
        <taxon>Euteleostomi</taxon>
        <taxon>Archelosauria</taxon>
        <taxon>Archosauria</taxon>
        <taxon>Dinosauria</taxon>
        <taxon>Saurischia</taxon>
        <taxon>Theropoda</taxon>
        <taxon>Coelurosauria</taxon>
        <taxon>Aves</taxon>
        <taxon>Neognathae</taxon>
        <taxon>Galloanserae</taxon>
        <taxon>Anseriformes</taxon>
        <taxon>Anatidae</taxon>
        <taxon>Anatinae</taxon>
        <taxon>Anas</taxon>
    </lineage>
</organism>
<protein>
    <submittedName>
        <fullName evidence="3">Dipeptidyl peptidase like 6</fullName>
    </submittedName>
</protein>
<keyword evidence="2" id="KW-0812">Transmembrane</keyword>
<feature type="compositionally biased region" description="Polar residues" evidence="1">
    <location>
        <begin position="1"/>
        <end position="19"/>
    </location>
</feature>
<keyword evidence="4" id="KW-1185">Reference proteome</keyword>